<proteinExistence type="predicted"/>
<keyword evidence="1" id="KW-0812">Transmembrane</keyword>
<comment type="caution">
    <text evidence="2">The sequence shown here is derived from an EMBL/GenBank/DDBJ whole genome shotgun (WGS) entry which is preliminary data.</text>
</comment>
<name>A0A1J5Q0B8_9ZZZZ</name>
<feature type="transmembrane region" description="Helical" evidence="1">
    <location>
        <begin position="131"/>
        <end position="157"/>
    </location>
</feature>
<keyword evidence="1" id="KW-0472">Membrane</keyword>
<evidence type="ECO:0000313" key="2">
    <source>
        <dbReference type="EMBL" id="OIQ77118.1"/>
    </source>
</evidence>
<protein>
    <submittedName>
        <fullName evidence="2">Uncharacterized protein</fullName>
    </submittedName>
</protein>
<reference evidence="2" key="1">
    <citation type="submission" date="2016-10" db="EMBL/GenBank/DDBJ databases">
        <title>Sequence of Gallionella enrichment culture.</title>
        <authorList>
            <person name="Poehlein A."/>
            <person name="Muehling M."/>
            <person name="Daniel R."/>
        </authorList>
    </citation>
    <scope>NUCLEOTIDE SEQUENCE</scope>
</reference>
<organism evidence="2">
    <name type="scientific">mine drainage metagenome</name>
    <dbReference type="NCBI Taxonomy" id="410659"/>
    <lineage>
        <taxon>unclassified sequences</taxon>
        <taxon>metagenomes</taxon>
        <taxon>ecological metagenomes</taxon>
    </lineage>
</organism>
<dbReference type="AlphaFoldDB" id="A0A1J5Q0B8"/>
<accession>A0A1J5Q0B8</accession>
<evidence type="ECO:0000256" key="1">
    <source>
        <dbReference type="SAM" id="Phobius"/>
    </source>
</evidence>
<keyword evidence="1" id="KW-1133">Transmembrane helix</keyword>
<dbReference type="EMBL" id="MLJW01001691">
    <property type="protein sequence ID" value="OIQ77118.1"/>
    <property type="molecule type" value="Genomic_DNA"/>
</dbReference>
<sequence>MRCRSVLLKTVLGVAVAASLSVAPAARAATYLFNFTDTGGDVAALFFSLTGTTVTAVSGKMDGFAVTGLSSYASADQQFFAAGPVHSTVPGVSFSASNGVLYNLTAYPNNADAITNSVTDPFGTGAGVMPALASVSVAAVPLPASGSLTLIGIGALWMVRRGRRSGGGVVQAVVA</sequence>
<gene>
    <name evidence="2" type="ORF">GALL_411960</name>
</gene>